<name>A0A8J3AEP0_9BACI</name>
<gene>
    <name evidence="4" type="primary">spoIIIAA</name>
    <name evidence="4" type="ORF">GCM10007380_07170</name>
</gene>
<dbReference type="NCBIfam" id="TIGR02858">
    <property type="entry name" value="spore_III_AA"/>
    <property type="match status" value="1"/>
</dbReference>
<evidence type="ECO:0000256" key="2">
    <source>
        <dbReference type="ARBA" id="ARBA00022840"/>
    </source>
</evidence>
<dbReference type="PANTHER" id="PTHR20953">
    <property type="entry name" value="KINASE-RELATED"/>
    <property type="match status" value="1"/>
</dbReference>
<dbReference type="InterPro" id="IPR014217">
    <property type="entry name" value="Spore_III_AA"/>
</dbReference>
<organism evidence="4 5">
    <name type="scientific">Gottfriedia solisilvae</name>
    <dbReference type="NCBI Taxonomy" id="1516104"/>
    <lineage>
        <taxon>Bacteria</taxon>
        <taxon>Bacillati</taxon>
        <taxon>Bacillota</taxon>
        <taxon>Bacilli</taxon>
        <taxon>Bacillales</taxon>
        <taxon>Bacillaceae</taxon>
        <taxon>Gottfriedia</taxon>
    </lineage>
</organism>
<dbReference type="EMBL" id="BMHB01000001">
    <property type="protein sequence ID" value="GGI11306.1"/>
    <property type="molecule type" value="Genomic_DNA"/>
</dbReference>
<evidence type="ECO:0000256" key="1">
    <source>
        <dbReference type="ARBA" id="ARBA00022741"/>
    </source>
</evidence>
<keyword evidence="1" id="KW-0547">Nucleotide-binding</keyword>
<dbReference type="RefSeq" id="WP_087998973.1">
    <property type="nucleotide sequence ID" value="NZ_BMHB01000001.1"/>
</dbReference>
<dbReference type="OrthoDB" id="9768243at2"/>
<reference evidence="5" key="1">
    <citation type="journal article" date="2019" name="Int. J. Syst. Evol. Microbiol.">
        <title>The Global Catalogue of Microorganisms (GCM) 10K type strain sequencing project: providing services to taxonomists for standard genome sequencing and annotation.</title>
        <authorList>
            <consortium name="The Broad Institute Genomics Platform"/>
            <consortium name="The Broad Institute Genome Sequencing Center for Infectious Disease"/>
            <person name="Wu L."/>
            <person name="Ma J."/>
        </authorList>
    </citation>
    <scope>NUCLEOTIDE SEQUENCE [LARGE SCALE GENOMIC DNA]</scope>
    <source>
        <strain evidence="5">CGMCC 1.14993</strain>
    </source>
</reference>
<feature type="domain" description="AAA+ ATPase" evidence="3">
    <location>
        <begin position="134"/>
        <end position="286"/>
    </location>
</feature>
<dbReference type="Gene3D" id="3.40.50.300">
    <property type="entry name" value="P-loop containing nucleotide triphosphate hydrolases"/>
    <property type="match status" value="1"/>
</dbReference>
<dbReference type="AlphaFoldDB" id="A0A8J3AEP0"/>
<evidence type="ECO:0000259" key="3">
    <source>
        <dbReference type="SMART" id="SM00382"/>
    </source>
</evidence>
<dbReference type="SUPFAM" id="SSF52540">
    <property type="entry name" value="P-loop containing nucleoside triphosphate hydrolases"/>
    <property type="match status" value="1"/>
</dbReference>
<evidence type="ECO:0000313" key="5">
    <source>
        <dbReference type="Proteomes" id="UP000626244"/>
    </source>
</evidence>
<comment type="caution">
    <text evidence="4">The sequence shown here is derived from an EMBL/GenBank/DDBJ whole genome shotgun (WGS) entry which is preliminary data.</text>
</comment>
<dbReference type="PANTHER" id="PTHR20953:SF3">
    <property type="entry name" value="P-LOOP CONTAINING NUCLEOSIDE TRIPHOSPHATE HYDROLASES SUPERFAMILY PROTEIN"/>
    <property type="match status" value="1"/>
</dbReference>
<protein>
    <submittedName>
        <fullName evidence="4">Stage III sporulation protein AA</fullName>
    </submittedName>
</protein>
<dbReference type="InterPro" id="IPR003593">
    <property type="entry name" value="AAA+_ATPase"/>
</dbReference>
<keyword evidence="2" id="KW-0067">ATP-binding</keyword>
<dbReference type="GO" id="GO:0005524">
    <property type="term" value="F:ATP binding"/>
    <property type="evidence" value="ECO:0007669"/>
    <property type="project" value="UniProtKB-KW"/>
</dbReference>
<dbReference type="InterPro" id="IPR045735">
    <property type="entry name" value="Spore_III_AA_AAA+_ATPase"/>
</dbReference>
<dbReference type="SMART" id="SM00382">
    <property type="entry name" value="AAA"/>
    <property type="match status" value="1"/>
</dbReference>
<dbReference type="InterPro" id="IPR027417">
    <property type="entry name" value="P-loop_NTPase"/>
</dbReference>
<keyword evidence="5" id="KW-1185">Reference proteome</keyword>
<accession>A0A8J3AEP0</accession>
<dbReference type="Pfam" id="PF19568">
    <property type="entry name" value="Spore_III_AA"/>
    <property type="match status" value="1"/>
</dbReference>
<dbReference type="CDD" id="cd00267">
    <property type="entry name" value="ABC_ATPase"/>
    <property type="match status" value="1"/>
</dbReference>
<sequence length="306" mass="34390">MEEVFNVLPIMLKEKLILSFSDLNEVEELRLRVSRPVEVIANNHSTFLPYIVTAEDGSQILGKLSQFSIYTIEEELKKGYITIKGGHRVGLAGRVVTENGMVKMIRDISSYNFRIAKEKVGIASPFVKYLYDGRWKNTMLIGPPQAGKTTLLRDFARVVSQGDHVRGIKPQKVGIVDERSEIAGSVKGVPQYTFGERIDVLDACPKAEGMMMLVRSMSPHIILVDEIGKKEDVDAILEAIFAGVQLIVTVHGYSLEEIQKRPSLQPLFQNGTFERFIEISNHPRPGNVTDIKNRKNISLFSQKVVY</sequence>
<proteinExistence type="predicted"/>
<evidence type="ECO:0000313" key="4">
    <source>
        <dbReference type="EMBL" id="GGI11306.1"/>
    </source>
</evidence>
<dbReference type="Proteomes" id="UP000626244">
    <property type="component" value="Unassembled WGS sequence"/>
</dbReference>